<evidence type="ECO:0000313" key="4">
    <source>
        <dbReference type="Proteomes" id="UP000031523"/>
    </source>
</evidence>
<feature type="compositionally biased region" description="Low complexity" evidence="1">
    <location>
        <begin position="7"/>
        <end position="21"/>
    </location>
</feature>
<sequence length="663" mass="69460">MNDRHPSGFAPAPASDAASTAHGLYDQTGQQGNYPGYDGTGTYPVPGFDADPLFGEMPGSGYDTGSWGTTGTYPAAGSAQDPYPYATPEAAYGTGSHDGSGTWAVSAQEARVPAQYGGPEDTGQWQQSPFDPTAFDGSGFDAAGFAQQTGQFDTRTFDPSGYASLGYETQSYETQGFESPAFETQGFQTQGFDSQGFEPPHIESPGYATGNFATQSFEVPGHAQDFGTQDPYPGFSHPGYEGQGYPAPEAYGTASFEAQGYPSHDGHPSPEGQQAEAQPHPEAYGTPSAYETPGGYATEAPYETQQFDALGYPTGSFPAQHAEDQAFAEQPFEPGGAPGSFETGSYETTGFDTATFEAIYEAPAYEDVRHDSGPVDHRPAPDEAAPAGPEASGGEGNTGELPRVTVGHPADPAGGRARSRARRRTPSKRSALLTVAVPSACVMGVAGIAAASVGDFGEGDTAEAQASAPDPASVRPSVANNKLDSQLQGLSADAGDFADRASRTQERIDLKAKQEAERKKAAEEAERKERLRPKFVLPVKQHGLSAYYGQAGVNWMSVHTGIDFPVSYGTPVMAATDGTVRTQYNTAYGNMAIVTAEDGTETWYCHLSSHKVFSGSVKAGDTIAFSGNSGNSTGPHLHFEVRPGGGSAINPLPWLNGHGVDPQ</sequence>
<dbReference type="KEGG" id="sals:SLNWT_4700"/>
<feature type="region of interest" description="Disordered" evidence="1">
    <location>
        <begin position="189"/>
        <end position="297"/>
    </location>
</feature>
<feature type="domain" description="M23ase beta-sheet core" evidence="2">
    <location>
        <begin position="558"/>
        <end position="651"/>
    </location>
</feature>
<dbReference type="InterPro" id="IPR050570">
    <property type="entry name" value="Cell_wall_metabolism_enzyme"/>
</dbReference>
<feature type="compositionally biased region" description="Basic residues" evidence="1">
    <location>
        <begin position="417"/>
        <end position="427"/>
    </location>
</feature>
<evidence type="ECO:0000256" key="1">
    <source>
        <dbReference type="SAM" id="MobiDB-lite"/>
    </source>
</evidence>
<feature type="region of interest" description="Disordered" evidence="1">
    <location>
        <begin position="491"/>
        <end position="528"/>
    </location>
</feature>
<dbReference type="InterPro" id="IPR016047">
    <property type="entry name" value="M23ase_b-sheet_dom"/>
</dbReference>
<reference evidence="3 4" key="1">
    <citation type="submission" date="2015-01" db="EMBL/GenBank/DDBJ databases">
        <title>Enhanced salinomycin production by adjusting the supply of polyketide extender units in Streptomyce albus DSM 41398.</title>
        <authorList>
            <person name="Lu C."/>
        </authorList>
    </citation>
    <scope>NUCLEOTIDE SEQUENCE [LARGE SCALE GENOMIC DNA]</scope>
    <source>
        <strain evidence="4">ATCC 21838 / DSM 41398 / FERM P-419 / JCM 4703 / NBRC 107858</strain>
    </source>
</reference>
<accession>A0A0B5F2F7</accession>
<evidence type="ECO:0000313" key="3">
    <source>
        <dbReference type="EMBL" id="AJE85076.1"/>
    </source>
</evidence>
<dbReference type="EMBL" id="CP010519">
    <property type="protein sequence ID" value="AJE85076.1"/>
    <property type="molecule type" value="Genomic_DNA"/>
</dbReference>
<gene>
    <name evidence="3" type="ORF">SLNWT_4700</name>
</gene>
<dbReference type="SUPFAM" id="SSF51261">
    <property type="entry name" value="Duplicated hybrid motif"/>
    <property type="match status" value="1"/>
</dbReference>
<dbReference type="CDD" id="cd12797">
    <property type="entry name" value="M23_peptidase"/>
    <property type="match status" value="1"/>
</dbReference>
<feature type="region of interest" description="Disordered" evidence="1">
    <location>
        <begin position="369"/>
        <end position="430"/>
    </location>
</feature>
<dbReference type="InterPro" id="IPR011055">
    <property type="entry name" value="Dup_hybrid_motif"/>
</dbReference>
<dbReference type="PANTHER" id="PTHR21666:SF270">
    <property type="entry name" value="MUREIN HYDROLASE ACTIVATOR ENVC"/>
    <property type="match status" value="1"/>
</dbReference>
<feature type="compositionally biased region" description="Basic and acidic residues" evidence="1">
    <location>
        <begin position="369"/>
        <end position="381"/>
    </location>
</feature>
<dbReference type="AlphaFoldDB" id="A0A0B5F2F7"/>
<name>A0A0B5F2F7_STRA4</name>
<proteinExistence type="predicted"/>
<keyword evidence="4" id="KW-1185">Reference proteome</keyword>
<feature type="compositionally biased region" description="Basic and acidic residues" evidence="1">
    <location>
        <begin position="497"/>
        <end position="528"/>
    </location>
</feature>
<organism evidence="3 4">
    <name type="scientific">Streptomyces albus (strain ATCC 21838 / DSM 41398 / FERM P-419 / JCM 4703 / NBRC 107858)</name>
    <dbReference type="NCBI Taxonomy" id="1081613"/>
    <lineage>
        <taxon>Bacteria</taxon>
        <taxon>Bacillati</taxon>
        <taxon>Actinomycetota</taxon>
        <taxon>Actinomycetes</taxon>
        <taxon>Kitasatosporales</taxon>
        <taxon>Streptomycetaceae</taxon>
        <taxon>Streptomyces</taxon>
    </lineage>
</organism>
<dbReference type="FunFam" id="2.70.70.10:FF:000013">
    <property type="entry name" value="Peptidase family M23"/>
    <property type="match status" value="1"/>
</dbReference>
<feature type="region of interest" description="Disordered" evidence="1">
    <location>
        <begin position="1"/>
        <end position="61"/>
    </location>
</feature>
<feature type="region of interest" description="Disordered" evidence="1">
    <location>
        <begin position="459"/>
        <end position="478"/>
    </location>
</feature>
<dbReference type="Proteomes" id="UP000031523">
    <property type="component" value="Chromosome"/>
</dbReference>
<dbReference type="Pfam" id="PF01551">
    <property type="entry name" value="Peptidase_M23"/>
    <property type="match status" value="1"/>
</dbReference>
<dbReference type="Gene3D" id="2.70.70.10">
    <property type="entry name" value="Glucose Permease (Domain IIA)"/>
    <property type="match status" value="1"/>
</dbReference>
<evidence type="ECO:0000259" key="2">
    <source>
        <dbReference type="Pfam" id="PF01551"/>
    </source>
</evidence>
<dbReference type="GO" id="GO:0004222">
    <property type="term" value="F:metalloendopeptidase activity"/>
    <property type="evidence" value="ECO:0007669"/>
    <property type="project" value="TreeGrafter"/>
</dbReference>
<dbReference type="PANTHER" id="PTHR21666">
    <property type="entry name" value="PEPTIDASE-RELATED"/>
    <property type="match status" value="1"/>
</dbReference>
<protein>
    <submittedName>
        <fullName evidence="3">Peptidase</fullName>
    </submittedName>
</protein>